<evidence type="ECO:0000313" key="2">
    <source>
        <dbReference type="Proteomes" id="UP001286456"/>
    </source>
</evidence>
<keyword evidence="2" id="KW-1185">Reference proteome</keyword>
<protein>
    <submittedName>
        <fullName evidence="1">Uncharacterized protein</fullName>
    </submittedName>
</protein>
<organism evidence="1 2">
    <name type="scientific">Cercophora scortea</name>
    <dbReference type="NCBI Taxonomy" id="314031"/>
    <lineage>
        <taxon>Eukaryota</taxon>
        <taxon>Fungi</taxon>
        <taxon>Dikarya</taxon>
        <taxon>Ascomycota</taxon>
        <taxon>Pezizomycotina</taxon>
        <taxon>Sordariomycetes</taxon>
        <taxon>Sordariomycetidae</taxon>
        <taxon>Sordariales</taxon>
        <taxon>Lasiosphaeriaceae</taxon>
        <taxon>Cercophora</taxon>
    </lineage>
</organism>
<accession>A0AAE0I805</accession>
<reference evidence="1" key="1">
    <citation type="journal article" date="2023" name="Mol. Phylogenet. Evol.">
        <title>Genome-scale phylogeny and comparative genomics of the fungal order Sordariales.</title>
        <authorList>
            <person name="Hensen N."/>
            <person name="Bonometti L."/>
            <person name="Westerberg I."/>
            <person name="Brannstrom I.O."/>
            <person name="Guillou S."/>
            <person name="Cros-Aarteil S."/>
            <person name="Calhoun S."/>
            <person name="Haridas S."/>
            <person name="Kuo A."/>
            <person name="Mondo S."/>
            <person name="Pangilinan J."/>
            <person name="Riley R."/>
            <person name="LaButti K."/>
            <person name="Andreopoulos B."/>
            <person name="Lipzen A."/>
            <person name="Chen C."/>
            <person name="Yan M."/>
            <person name="Daum C."/>
            <person name="Ng V."/>
            <person name="Clum A."/>
            <person name="Steindorff A."/>
            <person name="Ohm R.A."/>
            <person name="Martin F."/>
            <person name="Silar P."/>
            <person name="Natvig D.O."/>
            <person name="Lalanne C."/>
            <person name="Gautier V."/>
            <person name="Ament-Velasquez S.L."/>
            <person name="Kruys A."/>
            <person name="Hutchinson M.I."/>
            <person name="Powell A.J."/>
            <person name="Barry K."/>
            <person name="Miller A.N."/>
            <person name="Grigoriev I.V."/>
            <person name="Debuchy R."/>
            <person name="Gladieux P."/>
            <person name="Hiltunen Thoren M."/>
            <person name="Johannesson H."/>
        </authorList>
    </citation>
    <scope>NUCLEOTIDE SEQUENCE</scope>
    <source>
        <strain evidence="1">SMH4131-1</strain>
    </source>
</reference>
<name>A0AAE0I805_9PEZI</name>
<reference evidence="1" key="2">
    <citation type="submission" date="2023-06" db="EMBL/GenBank/DDBJ databases">
        <authorList>
            <consortium name="Lawrence Berkeley National Laboratory"/>
            <person name="Haridas S."/>
            <person name="Hensen N."/>
            <person name="Bonometti L."/>
            <person name="Westerberg I."/>
            <person name="Brannstrom I.O."/>
            <person name="Guillou S."/>
            <person name="Cros-Aarteil S."/>
            <person name="Calhoun S."/>
            <person name="Kuo A."/>
            <person name="Mondo S."/>
            <person name="Pangilinan J."/>
            <person name="Riley R."/>
            <person name="Labutti K."/>
            <person name="Andreopoulos B."/>
            <person name="Lipzen A."/>
            <person name="Chen C."/>
            <person name="Yanf M."/>
            <person name="Daum C."/>
            <person name="Ng V."/>
            <person name="Clum A."/>
            <person name="Steindorff A."/>
            <person name="Ohm R."/>
            <person name="Martin F."/>
            <person name="Silar P."/>
            <person name="Natvig D."/>
            <person name="Lalanne C."/>
            <person name="Gautier V."/>
            <person name="Ament-Velasquez S.L."/>
            <person name="Kruys A."/>
            <person name="Hutchinson M.I."/>
            <person name="Powell A.J."/>
            <person name="Barry K."/>
            <person name="Miller A.N."/>
            <person name="Grigoriev I.V."/>
            <person name="Debuchy R."/>
            <person name="Gladieux P."/>
            <person name="Thoren M.H."/>
            <person name="Johannesson H."/>
        </authorList>
    </citation>
    <scope>NUCLEOTIDE SEQUENCE</scope>
    <source>
        <strain evidence="1">SMH4131-1</strain>
    </source>
</reference>
<proteinExistence type="predicted"/>
<dbReference type="EMBL" id="JAUEPO010000006">
    <property type="protein sequence ID" value="KAK3320200.1"/>
    <property type="molecule type" value="Genomic_DNA"/>
</dbReference>
<comment type="caution">
    <text evidence="1">The sequence shown here is derived from an EMBL/GenBank/DDBJ whole genome shotgun (WGS) entry which is preliminary data.</text>
</comment>
<gene>
    <name evidence="1" type="ORF">B0T19DRAFT_488366</name>
</gene>
<sequence length="217" mass="25185">MAAVNTKKLTKSACVIIAPYWLFSRRWGSMDMVDIVVWADENVTTIKLSRDFINAPFEVRVRKFVPLPGDLLELKWAKADGTTRTYRIPPYGLWRMVNAGEKRAMPHTLKAAERLGARPPRLSINLVQADVAADIEFPANERDMRASPEAVWLTIYLVMFMMLHSNSMIVKKGHGIRAPNFPFKPQWDDLRKRKEWWNDFYLVSQLFDEGWTPDKMN</sequence>
<dbReference type="AlphaFoldDB" id="A0AAE0I805"/>
<evidence type="ECO:0000313" key="1">
    <source>
        <dbReference type="EMBL" id="KAK3320200.1"/>
    </source>
</evidence>
<dbReference type="Proteomes" id="UP001286456">
    <property type="component" value="Unassembled WGS sequence"/>
</dbReference>